<accession>A0A0C9W0Z9</accession>
<evidence type="ECO:0000313" key="2">
    <source>
        <dbReference type="EMBL" id="KIJ44601.1"/>
    </source>
</evidence>
<keyword evidence="3" id="KW-1185">Reference proteome</keyword>
<feature type="compositionally biased region" description="Basic and acidic residues" evidence="1">
    <location>
        <begin position="7"/>
        <end position="17"/>
    </location>
</feature>
<feature type="region of interest" description="Disordered" evidence="1">
    <location>
        <begin position="1"/>
        <end position="26"/>
    </location>
</feature>
<dbReference type="Proteomes" id="UP000054279">
    <property type="component" value="Unassembled WGS sequence"/>
</dbReference>
<dbReference type="EMBL" id="KN837116">
    <property type="protein sequence ID" value="KIJ44601.1"/>
    <property type="molecule type" value="Genomic_DNA"/>
</dbReference>
<proteinExistence type="predicted"/>
<dbReference type="AlphaFoldDB" id="A0A0C9W0Z9"/>
<gene>
    <name evidence="2" type="ORF">M422DRAFT_67479</name>
</gene>
<dbReference type="HOGENOM" id="CLU_1012559_0_0_1"/>
<evidence type="ECO:0000313" key="3">
    <source>
        <dbReference type="Proteomes" id="UP000054279"/>
    </source>
</evidence>
<name>A0A0C9W0Z9_SPHS4</name>
<organism evidence="2 3">
    <name type="scientific">Sphaerobolus stellatus (strain SS14)</name>
    <dbReference type="NCBI Taxonomy" id="990650"/>
    <lineage>
        <taxon>Eukaryota</taxon>
        <taxon>Fungi</taxon>
        <taxon>Dikarya</taxon>
        <taxon>Basidiomycota</taxon>
        <taxon>Agaricomycotina</taxon>
        <taxon>Agaricomycetes</taxon>
        <taxon>Phallomycetidae</taxon>
        <taxon>Geastrales</taxon>
        <taxon>Sphaerobolaceae</taxon>
        <taxon>Sphaerobolus</taxon>
    </lineage>
</organism>
<evidence type="ECO:0000256" key="1">
    <source>
        <dbReference type="SAM" id="MobiDB-lite"/>
    </source>
</evidence>
<sequence length="275" mass="30726">MDGPDNQDWRPLLHELPESPSQETTQARARSLFELLKGKPGLVDDIVGELLHQSEQTPRKIDSLLSVYAALAKLCHEEPTIKSHGFQGAMALHKAFDAEMLEISQTAGLPIDDYHPYDVTCPISSNETPDAAIRKIIGFAEARRHWMIVHVLNGRSRALGVGQEAHVQLPLEEEFTLTMIRGGLGLDSRAAAQDETNFLGALFVILSAGQTLKARATRNRDRDLITVIEKTLVSHLRTETNFKFKFFIAHALESLKGDGEEWPSTRIFDEATWIH</sequence>
<reference evidence="2 3" key="1">
    <citation type="submission" date="2014-06" db="EMBL/GenBank/DDBJ databases">
        <title>Evolutionary Origins and Diversification of the Mycorrhizal Mutualists.</title>
        <authorList>
            <consortium name="DOE Joint Genome Institute"/>
            <consortium name="Mycorrhizal Genomics Consortium"/>
            <person name="Kohler A."/>
            <person name="Kuo A."/>
            <person name="Nagy L.G."/>
            <person name="Floudas D."/>
            <person name="Copeland A."/>
            <person name="Barry K.W."/>
            <person name="Cichocki N."/>
            <person name="Veneault-Fourrey C."/>
            <person name="LaButti K."/>
            <person name="Lindquist E.A."/>
            <person name="Lipzen A."/>
            <person name="Lundell T."/>
            <person name="Morin E."/>
            <person name="Murat C."/>
            <person name="Riley R."/>
            <person name="Ohm R."/>
            <person name="Sun H."/>
            <person name="Tunlid A."/>
            <person name="Henrissat B."/>
            <person name="Grigoriev I.V."/>
            <person name="Hibbett D.S."/>
            <person name="Martin F."/>
        </authorList>
    </citation>
    <scope>NUCLEOTIDE SEQUENCE [LARGE SCALE GENOMIC DNA]</scope>
    <source>
        <strain evidence="2 3">SS14</strain>
    </source>
</reference>
<protein>
    <submittedName>
        <fullName evidence="2">Uncharacterized protein</fullName>
    </submittedName>
</protein>